<dbReference type="OrthoDB" id="564646at2759"/>
<dbReference type="EMBL" id="AMQN01026797">
    <property type="status" value="NOT_ANNOTATED_CDS"/>
    <property type="molecule type" value="Genomic_DNA"/>
</dbReference>
<accession>R7U5K5</accession>
<reference evidence="2" key="3">
    <citation type="submission" date="2015-06" db="UniProtKB">
        <authorList>
            <consortium name="EnsemblMetazoa"/>
        </authorList>
    </citation>
    <scope>IDENTIFICATION</scope>
</reference>
<dbReference type="GO" id="GO:0004418">
    <property type="term" value="F:hydroxymethylbilane synthase activity"/>
    <property type="evidence" value="ECO:0007669"/>
    <property type="project" value="InterPro"/>
</dbReference>
<sequence>MTLTGGVFSIGGKEAIIDSLSTDLSGDEPAAKKSKASAYASIMAESMSQEDMKSAEKLGEDLANEMLKNGADAILKATKAQMAAEIIKDKAEREAKKSQS</sequence>
<dbReference type="Gene3D" id="3.30.160.40">
    <property type="entry name" value="Porphobilinogen deaminase, C-terminal domain"/>
    <property type="match status" value="1"/>
</dbReference>
<reference evidence="1 3" key="2">
    <citation type="journal article" date="2013" name="Nature">
        <title>Insights into bilaterian evolution from three spiralian genomes.</title>
        <authorList>
            <person name="Simakov O."/>
            <person name="Marletaz F."/>
            <person name="Cho S.J."/>
            <person name="Edsinger-Gonzales E."/>
            <person name="Havlak P."/>
            <person name="Hellsten U."/>
            <person name="Kuo D.H."/>
            <person name="Larsson T."/>
            <person name="Lv J."/>
            <person name="Arendt D."/>
            <person name="Savage R."/>
            <person name="Osoegawa K."/>
            <person name="de Jong P."/>
            <person name="Grimwood J."/>
            <person name="Chapman J.A."/>
            <person name="Shapiro H."/>
            <person name="Aerts A."/>
            <person name="Otillar R.P."/>
            <person name="Terry A.Y."/>
            <person name="Boore J.L."/>
            <person name="Grigoriev I.V."/>
            <person name="Lindberg D.R."/>
            <person name="Seaver E.C."/>
            <person name="Weisblat D.A."/>
            <person name="Putnam N.H."/>
            <person name="Rokhsar D.S."/>
        </authorList>
    </citation>
    <scope>NUCLEOTIDE SEQUENCE</scope>
    <source>
        <strain evidence="1 3">I ESC-2004</strain>
    </source>
</reference>
<keyword evidence="3" id="KW-1185">Reference proteome</keyword>
<dbReference type="HOGENOM" id="CLU_2308691_0_0_1"/>
<evidence type="ECO:0000313" key="2">
    <source>
        <dbReference type="EnsemblMetazoa" id="CapteP211948"/>
    </source>
</evidence>
<dbReference type="EMBL" id="KB307389">
    <property type="protein sequence ID" value="ELT98971.1"/>
    <property type="molecule type" value="Genomic_DNA"/>
</dbReference>
<gene>
    <name evidence="1" type="ORF">CAPTEDRAFT_211948</name>
</gene>
<organism evidence="1">
    <name type="scientific">Capitella teleta</name>
    <name type="common">Polychaete worm</name>
    <dbReference type="NCBI Taxonomy" id="283909"/>
    <lineage>
        <taxon>Eukaryota</taxon>
        <taxon>Metazoa</taxon>
        <taxon>Spiralia</taxon>
        <taxon>Lophotrochozoa</taxon>
        <taxon>Annelida</taxon>
        <taxon>Polychaeta</taxon>
        <taxon>Sedentaria</taxon>
        <taxon>Scolecida</taxon>
        <taxon>Capitellidae</taxon>
        <taxon>Capitella</taxon>
    </lineage>
</organism>
<dbReference type="InterPro" id="IPR036803">
    <property type="entry name" value="Porphobilinogen_deaminase_C_sf"/>
</dbReference>
<protein>
    <submittedName>
        <fullName evidence="1 2">Uncharacterized protein</fullName>
    </submittedName>
</protein>
<name>R7U5K5_CAPTE</name>
<proteinExistence type="predicted"/>
<evidence type="ECO:0000313" key="3">
    <source>
        <dbReference type="Proteomes" id="UP000014760"/>
    </source>
</evidence>
<dbReference type="GO" id="GO:0033014">
    <property type="term" value="P:tetrapyrrole biosynthetic process"/>
    <property type="evidence" value="ECO:0007669"/>
    <property type="project" value="InterPro"/>
</dbReference>
<evidence type="ECO:0000313" key="1">
    <source>
        <dbReference type="EMBL" id="ELT98971.1"/>
    </source>
</evidence>
<dbReference type="AlphaFoldDB" id="R7U5K5"/>
<dbReference type="Proteomes" id="UP000014760">
    <property type="component" value="Unassembled WGS sequence"/>
</dbReference>
<reference evidence="3" key="1">
    <citation type="submission" date="2012-12" db="EMBL/GenBank/DDBJ databases">
        <authorList>
            <person name="Hellsten U."/>
            <person name="Grimwood J."/>
            <person name="Chapman J.A."/>
            <person name="Shapiro H."/>
            <person name="Aerts A."/>
            <person name="Otillar R.P."/>
            <person name="Terry A.Y."/>
            <person name="Boore J.L."/>
            <person name="Simakov O."/>
            <person name="Marletaz F."/>
            <person name="Cho S.-J."/>
            <person name="Edsinger-Gonzales E."/>
            <person name="Havlak P."/>
            <person name="Kuo D.-H."/>
            <person name="Larsson T."/>
            <person name="Lv J."/>
            <person name="Arendt D."/>
            <person name="Savage R."/>
            <person name="Osoegawa K."/>
            <person name="de Jong P."/>
            <person name="Lindberg D.R."/>
            <person name="Seaver E.C."/>
            <person name="Weisblat D.A."/>
            <person name="Putnam N.H."/>
            <person name="Grigoriev I.V."/>
            <person name="Rokhsar D.S."/>
        </authorList>
    </citation>
    <scope>NUCLEOTIDE SEQUENCE</scope>
    <source>
        <strain evidence="3">I ESC-2004</strain>
    </source>
</reference>
<dbReference type="EnsemblMetazoa" id="CapteT211948">
    <property type="protein sequence ID" value="CapteP211948"/>
    <property type="gene ID" value="CapteG211948"/>
</dbReference>